<feature type="non-terminal residue" evidence="1">
    <location>
        <position position="41"/>
    </location>
</feature>
<dbReference type="Proteomes" id="UP000012092">
    <property type="component" value="Unassembled WGS sequence"/>
</dbReference>
<dbReference type="EMBL" id="AHNZ02000214">
    <property type="protein sequence ID" value="EMO06625.1"/>
    <property type="molecule type" value="Genomic_DNA"/>
</dbReference>
<protein>
    <submittedName>
        <fullName evidence="1">Uncharacterized protein</fullName>
    </submittedName>
</protein>
<reference evidence="1 2" key="1">
    <citation type="submission" date="2013-01" db="EMBL/GenBank/DDBJ databases">
        <authorList>
            <person name="Harkins D.M."/>
            <person name="Durkin A.S."/>
            <person name="Brinkac L.M."/>
            <person name="Haft D.H."/>
            <person name="Selengut J.D."/>
            <person name="Sanka R."/>
            <person name="DePew J."/>
            <person name="Purushe J."/>
            <person name="Picardeau M."/>
            <person name="Werts C."/>
            <person name="Goarant C."/>
            <person name="Vinetz J.M."/>
            <person name="Sutton G.G."/>
            <person name="Nierman W.C."/>
            <person name="Fouts D.E."/>
        </authorList>
    </citation>
    <scope>NUCLEOTIDE SEQUENCE [LARGE SCALE GENOMIC DNA]</scope>
    <source>
        <strain evidence="1 2">Verdun HP</strain>
    </source>
</reference>
<sequence>MIPILAYRSFQGNQDGAVISHTNLLGILFDYQRDDILKTNS</sequence>
<gene>
    <name evidence="1" type="ORF">LEP1GSC116_0563</name>
</gene>
<accession>M6RGF4</accession>
<evidence type="ECO:0000313" key="1">
    <source>
        <dbReference type="EMBL" id="EMO06625.1"/>
    </source>
</evidence>
<proteinExistence type="predicted"/>
<evidence type="ECO:0000313" key="2">
    <source>
        <dbReference type="Proteomes" id="UP000012092"/>
    </source>
</evidence>
<organism evidence="1 2">
    <name type="scientific">Leptospira interrogans serovar Icterohaemorrhagiae str. Verdun HP</name>
    <dbReference type="NCBI Taxonomy" id="1049910"/>
    <lineage>
        <taxon>Bacteria</taxon>
        <taxon>Pseudomonadati</taxon>
        <taxon>Spirochaetota</taxon>
        <taxon>Spirochaetia</taxon>
        <taxon>Leptospirales</taxon>
        <taxon>Leptospiraceae</taxon>
        <taxon>Leptospira</taxon>
    </lineage>
</organism>
<comment type="caution">
    <text evidence="1">The sequence shown here is derived from an EMBL/GenBank/DDBJ whole genome shotgun (WGS) entry which is preliminary data.</text>
</comment>
<name>M6RGF4_LEPIR</name>
<dbReference type="AlphaFoldDB" id="M6RGF4"/>